<feature type="compositionally biased region" description="Basic and acidic residues" evidence="1">
    <location>
        <begin position="78"/>
        <end position="87"/>
    </location>
</feature>
<dbReference type="Proteomes" id="UP001630127">
    <property type="component" value="Unassembled WGS sequence"/>
</dbReference>
<dbReference type="AlphaFoldDB" id="A0ABD2ZN73"/>
<feature type="region of interest" description="Disordered" evidence="1">
    <location>
        <begin position="1"/>
        <end position="20"/>
    </location>
</feature>
<dbReference type="EMBL" id="JBJUIK010000008">
    <property type="protein sequence ID" value="KAL3520463.1"/>
    <property type="molecule type" value="Genomic_DNA"/>
</dbReference>
<evidence type="ECO:0000256" key="1">
    <source>
        <dbReference type="SAM" id="MobiDB-lite"/>
    </source>
</evidence>
<reference evidence="2 3" key="1">
    <citation type="submission" date="2024-11" db="EMBL/GenBank/DDBJ databases">
        <title>A near-complete genome assembly of Cinchona calisaya.</title>
        <authorList>
            <person name="Lian D.C."/>
            <person name="Zhao X.W."/>
            <person name="Wei L."/>
        </authorList>
    </citation>
    <scope>NUCLEOTIDE SEQUENCE [LARGE SCALE GENOMIC DNA]</scope>
    <source>
        <tissue evidence="2">Nenye</tissue>
    </source>
</reference>
<keyword evidence="3" id="KW-1185">Reference proteome</keyword>
<evidence type="ECO:0000313" key="2">
    <source>
        <dbReference type="EMBL" id="KAL3520463.1"/>
    </source>
</evidence>
<name>A0ABD2ZN73_9GENT</name>
<sequence>MRCRPKPWVEGPFGQPDPLTTSQAIEIEDKFRKSRSLENLQLGVFPKDASPEKEKEKRFDWNFFEVPQLGMYQVPVDQHPEQLKSDHPQGPAK</sequence>
<feature type="region of interest" description="Disordered" evidence="1">
    <location>
        <begin position="74"/>
        <end position="93"/>
    </location>
</feature>
<accession>A0ABD2ZN73</accession>
<protein>
    <submittedName>
        <fullName evidence="2">Uncharacterized protein</fullName>
    </submittedName>
</protein>
<comment type="caution">
    <text evidence="2">The sequence shown here is derived from an EMBL/GenBank/DDBJ whole genome shotgun (WGS) entry which is preliminary data.</text>
</comment>
<proteinExistence type="predicted"/>
<organism evidence="2 3">
    <name type="scientific">Cinchona calisaya</name>
    <dbReference type="NCBI Taxonomy" id="153742"/>
    <lineage>
        <taxon>Eukaryota</taxon>
        <taxon>Viridiplantae</taxon>
        <taxon>Streptophyta</taxon>
        <taxon>Embryophyta</taxon>
        <taxon>Tracheophyta</taxon>
        <taxon>Spermatophyta</taxon>
        <taxon>Magnoliopsida</taxon>
        <taxon>eudicotyledons</taxon>
        <taxon>Gunneridae</taxon>
        <taxon>Pentapetalae</taxon>
        <taxon>asterids</taxon>
        <taxon>lamiids</taxon>
        <taxon>Gentianales</taxon>
        <taxon>Rubiaceae</taxon>
        <taxon>Cinchonoideae</taxon>
        <taxon>Cinchoneae</taxon>
        <taxon>Cinchona</taxon>
    </lineage>
</organism>
<evidence type="ECO:0000313" key="3">
    <source>
        <dbReference type="Proteomes" id="UP001630127"/>
    </source>
</evidence>
<gene>
    <name evidence="2" type="ORF">ACH5RR_018612</name>
</gene>